<evidence type="ECO:0000256" key="2">
    <source>
        <dbReference type="ARBA" id="ARBA00007937"/>
    </source>
</evidence>
<sequence>MMFEKDRVFFDKFVDLFKENKMFRNIMNSTPNFIANSVNLKQECLNTDVLKNAIYSLAKGDDYKMKELKLEAELIVDEINHQQSYNTLVMLSAISRKFLSNMYRHVYINHGGLENVKNLILEKSPVVFLPTHRSYMDFIILTLVFFQFGINPPTIAATLDFQKMFYFGKLLKKCGAFYIRRNSSNNVLYTTILHVYIQQLLTSSKNHPLQFFIEGTRSRTGKSYYPKNGLLWSILQTFLRADVYDIKFVPISISFDVILEENLHVQELLGIPKPAETTSHFMKALSVINGDHGNIYINFGNVLSVREMANERINRLTTVRNSWNRNHSHYPQEGIEKMFLDFVAFKVCHSQQQFHVIPFTSLVSLLFLTNINCNDRVVYDESFMIKLAKLIRFLNACGAITFGGSFSTLHDKLVRQSILYLDGIISIENESLQLNWSHIQVQQNKTVASPIVKSPNLFKKSIAILRLINHLNCSIYFIAYKSLVLNIFQGLSKNKTLNISFNSLNVYYALMQKLFHLEFLIPDHLKETIQFLTEQGVVQKCDSLEDIFILPMHVEKLKTHFQIHCNDISCENYSWKLQISHLFNIVVNTMQSYLIAYWFYFQVLKYQTDQFNQSKFIKTIQTYLIEYCSNGTETYTAYSALSKKTIQNFIKSITKLKIIENCDNIQFKILNPHLIQNYIMTLEQVSLIPHNLYIFTQSFKKNE</sequence>
<dbReference type="InterPro" id="IPR045520">
    <property type="entry name" value="GPAT/DHAPAT_C"/>
</dbReference>
<dbReference type="GO" id="GO:0005778">
    <property type="term" value="C:peroxisomal membrane"/>
    <property type="evidence" value="ECO:0007669"/>
    <property type="project" value="TreeGrafter"/>
</dbReference>
<evidence type="ECO:0000259" key="7">
    <source>
        <dbReference type="SMART" id="SM00563"/>
    </source>
</evidence>
<reference evidence="8 9" key="1">
    <citation type="submission" date="2016-04" db="EMBL/GenBank/DDBJ databases">
        <title>The genome of Intoshia linei affirms orthonectids as highly simplified spiralians.</title>
        <authorList>
            <person name="Mikhailov K.V."/>
            <person name="Slusarev G.S."/>
            <person name="Nikitin M.A."/>
            <person name="Logacheva M.D."/>
            <person name="Penin A."/>
            <person name="Aleoshin V."/>
            <person name="Panchin Y.V."/>
        </authorList>
    </citation>
    <scope>NUCLEOTIDE SEQUENCE [LARGE SCALE GENOMIC DNA]</scope>
    <source>
        <strain evidence="8">Intl2013</strain>
        <tissue evidence="8">Whole animal</tissue>
    </source>
</reference>
<protein>
    <submittedName>
        <fullName evidence="8">Acyl-CoA:dihydroxyacetonephosphateacyltransferase</fullName>
    </submittedName>
</protein>
<evidence type="ECO:0000256" key="4">
    <source>
        <dbReference type="ARBA" id="ARBA00023136"/>
    </source>
</evidence>
<comment type="caution">
    <text evidence="8">The sequence shown here is derived from an EMBL/GenBank/DDBJ whole genome shotgun (WGS) entry which is preliminary data.</text>
</comment>
<dbReference type="GO" id="GO:0019432">
    <property type="term" value="P:triglyceride biosynthetic process"/>
    <property type="evidence" value="ECO:0007669"/>
    <property type="project" value="TreeGrafter"/>
</dbReference>
<evidence type="ECO:0000256" key="5">
    <source>
        <dbReference type="ARBA" id="ARBA00023315"/>
    </source>
</evidence>
<dbReference type="SUPFAM" id="SSF69593">
    <property type="entry name" value="Glycerol-3-phosphate (1)-acyltransferase"/>
    <property type="match status" value="1"/>
</dbReference>
<evidence type="ECO:0000313" key="8">
    <source>
        <dbReference type="EMBL" id="OAF72074.1"/>
    </source>
</evidence>
<accession>A0A177BEV9</accession>
<dbReference type="GO" id="GO:0008611">
    <property type="term" value="P:ether lipid biosynthetic process"/>
    <property type="evidence" value="ECO:0007669"/>
    <property type="project" value="TreeGrafter"/>
</dbReference>
<name>A0A177BEV9_9BILA</name>
<proteinExistence type="inferred from homology"/>
<evidence type="ECO:0000256" key="3">
    <source>
        <dbReference type="ARBA" id="ARBA00022679"/>
    </source>
</evidence>
<keyword evidence="4" id="KW-0472">Membrane</keyword>
<dbReference type="CDD" id="cd07993">
    <property type="entry name" value="LPLAT_DHAPAT-like"/>
    <property type="match status" value="1"/>
</dbReference>
<dbReference type="GO" id="GO:0008654">
    <property type="term" value="P:phospholipid biosynthetic process"/>
    <property type="evidence" value="ECO:0007669"/>
    <property type="project" value="TreeGrafter"/>
</dbReference>
<dbReference type="GO" id="GO:0012505">
    <property type="term" value="C:endomembrane system"/>
    <property type="evidence" value="ECO:0007669"/>
    <property type="project" value="UniProtKB-SubCell"/>
</dbReference>
<keyword evidence="3 6" id="KW-0808">Transferase</keyword>
<dbReference type="Proteomes" id="UP000078046">
    <property type="component" value="Unassembled WGS sequence"/>
</dbReference>
<dbReference type="GO" id="GO:0004366">
    <property type="term" value="F:glycerol-3-phosphate O-acyltransferase activity"/>
    <property type="evidence" value="ECO:0007669"/>
    <property type="project" value="TreeGrafter"/>
</dbReference>
<comment type="similarity">
    <text evidence="2 6">Belongs to the GPAT/DAPAT family.</text>
</comment>
<evidence type="ECO:0000313" key="9">
    <source>
        <dbReference type="Proteomes" id="UP000078046"/>
    </source>
</evidence>
<dbReference type="GO" id="GO:0006631">
    <property type="term" value="P:fatty acid metabolic process"/>
    <property type="evidence" value="ECO:0007669"/>
    <property type="project" value="TreeGrafter"/>
</dbReference>
<dbReference type="GO" id="GO:0031966">
    <property type="term" value="C:mitochondrial membrane"/>
    <property type="evidence" value="ECO:0007669"/>
    <property type="project" value="TreeGrafter"/>
</dbReference>
<dbReference type="InterPro" id="IPR002123">
    <property type="entry name" value="Plipid/glycerol_acylTrfase"/>
</dbReference>
<dbReference type="PANTHER" id="PTHR12563:SF17">
    <property type="entry name" value="DIHYDROXYACETONE PHOSPHATE ACYLTRANSFERASE"/>
    <property type="match status" value="1"/>
</dbReference>
<dbReference type="PANTHER" id="PTHR12563">
    <property type="entry name" value="GLYCEROL-3-PHOSPHATE ACYLTRANSFERASE"/>
    <property type="match status" value="1"/>
</dbReference>
<dbReference type="EMBL" id="LWCA01000006">
    <property type="protein sequence ID" value="OAF72074.1"/>
    <property type="molecule type" value="Genomic_DNA"/>
</dbReference>
<dbReference type="AlphaFoldDB" id="A0A177BEV9"/>
<dbReference type="InterPro" id="IPR041728">
    <property type="entry name" value="GPAT/DHAPAT_LPLAT"/>
</dbReference>
<dbReference type="OrthoDB" id="10255570at2759"/>
<gene>
    <name evidence="8" type="ORF">A3Q56_00165</name>
</gene>
<evidence type="ECO:0000256" key="6">
    <source>
        <dbReference type="PIRNR" id="PIRNR000437"/>
    </source>
</evidence>
<dbReference type="SMART" id="SM00563">
    <property type="entry name" value="PlsC"/>
    <property type="match status" value="1"/>
</dbReference>
<dbReference type="Pfam" id="PF01553">
    <property type="entry name" value="Acyltransferase"/>
    <property type="match status" value="1"/>
</dbReference>
<comment type="subcellular location">
    <subcellularLocation>
        <location evidence="1">Endomembrane system</location>
        <topology evidence="1">Peripheral membrane protein</topology>
    </subcellularLocation>
</comment>
<dbReference type="InterPro" id="IPR022284">
    <property type="entry name" value="GPAT/DHAPAT"/>
</dbReference>
<dbReference type="GO" id="GO:0016287">
    <property type="term" value="F:glycerone-phosphate O-acyltransferase activity"/>
    <property type="evidence" value="ECO:0007669"/>
    <property type="project" value="TreeGrafter"/>
</dbReference>
<feature type="domain" description="Phospholipid/glycerol acyltransferase" evidence="7">
    <location>
        <begin position="126"/>
        <end position="256"/>
    </location>
</feature>
<dbReference type="PIRSF" id="PIRSF000437">
    <property type="entry name" value="GPAT_DHAPAT"/>
    <property type="match status" value="1"/>
</dbReference>
<dbReference type="Pfam" id="PF19277">
    <property type="entry name" value="GPAT_C"/>
    <property type="match status" value="1"/>
</dbReference>
<keyword evidence="9" id="KW-1185">Reference proteome</keyword>
<organism evidence="8 9">
    <name type="scientific">Intoshia linei</name>
    <dbReference type="NCBI Taxonomy" id="1819745"/>
    <lineage>
        <taxon>Eukaryota</taxon>
        <taxon>Metazoa</taxon>
        <taxon>Spiralia</taxon>
        <taxon>Lophotrochozoa</taxon>
        <taxon>Mesozoa</taxon>
        <taxon>Orthonectida</taxon>
        <taxon>Rhopaluridae</taxon>
        <taxon>Intoshia</taxon>
    </lineage>
</organism>
<keyword evidence="5 6" id="KW-0012">Acyltransferase</keyword>
<evidence type="ECO:0000256" key="1">
    <source>
        <dbReference type="ARBA" id="ARBA00004184"/>
    </source>
</evidence>